<reference evidence="2" key="1">
    <citation type="submission" date="2021-01" db="EMBL/GenBank/DDBJ databases">
        <authorList>
            <consortium name="Genoscope - CEA"/>
            <person name="William W."/>
        </authorList>
    </citation>
    <scope>NUCLEOTIDE SEQUENCE</scope>
</reference>
<organism evidence="2">
    <name type="scientific">Brassica napus</name>
    <name type="common">Rape</name>
    <dbReference type="NCBI Taxonomy" id="3708"/>
    <lineage>
        <taxon>Eukaryota</taxon>
        <taxon>Viridiplantae</taxon>
        <taxon>Streptophyta</taxon>
        <taxon>Embryophyta</taxon>
        <taxon>Tracheophyta</taxon>
        <taxon>Spermatophyta</taxon>
        <taxon>Magnoliopsida</taxon>
        <taxon>eudicotyledons</taxon>
        <taxon>Gunneridae</taxon>
        <taxon>Pentapetalae</taxon>
        <taxon>rosids</taxon>
        <taxon>malvids</taxon>
        <taxon>Brassicales</taxon>
        <taxon>Brassicaceae</taxon>
        <taxon>Brassiceae</taxon>
        <taxon>Brassica</taxon>
    </lineage>
</organism>
<feature type="transmembrane region" description="Helical" evidence="1">
    <location>
        <begin position="135"/>
        <end position="164"/>
    </location>
</feature>
<keyword evidence="1" id="KW-0812">Transmembrane</keyword>
<accession>A0A816IR27</accession>
<protein>
    <submittedName>
        <fullName evidence="2">(rape) hypothetical protein</fullName>
    </submittedName>
</protein>
<dbReference type="EMBL" id="HG994367">
    <property type="protein sequence ID" value="CAF1712773.1"/>
    <property type="molecule type" value="Genomic_DNA"/>
</dbReference>
<evidence type="ECO:0000256" key="1">
    <source>
        <dbReference type="SAM" id="Phobius"/>
    </source>
</evidence>
<dbReference type="Proteomes" id="UP001295469">
    <property type="component" value="Chromosome C03"/>
</dbReference>
<gene>
    <name evidence="2" type="ORF">DARMORV10_C03P92390.1</name>
</gene>
<dbReference type="AlphaFoldDB" id="A0A816IR27"/>
<evidence type="ECO:0000313" key="2">
    <source>
        <dbReference type="EMBL" id="CAF1712773.1"/>
    </source>
</evidence>
<name>A0A816IR27_BRANA</name>
<keyword evidence="1" id="KW-1133">Transmembrane helix</keyword>
<proteinExistence type="predicted"/>
<keyword evidence="1" id="KW-0472">Membrane</keyword>
<sequence length="167" mass="18299">MYPSLWFRLRSVSVLLVGRFSPQISTCSRLAARGPSEPALVAAHGDVLTQPRVRGVLRVCSPQSLDFPVVWRSSSLSSPPLCDCSTFLSFGRSNGVLVGWRQVFSWALKLLSHSVKLLWRGLEAAISKSRPNDGIVGWFLCLVLPGYVDLVLVCMFVLVILGVVSVL</sequence>